<comment type="caution">
    <text evidence="2">The sequence shown here is derived from an EMBL/GenBank/DDBJ whole genome shotgun (WGS) entry which is preliminary data.</text>
</comment>
<dbReference type="OrthoDB" id="6315399at2"/>
<feature type="transmembrane region" description="Helical" evidence="1">
    <location>
        <begin position="50"/>
        <end position="68"/>
    </location>
</feature>
<protein>
    <recommendedName>
        <fullName evidence="4">IPTL-CTERM protein sorting domain-containing protein</fullName>
    </recommendedName>
</protein>
<reference evidence="3" key="2">
    <citation type="submission" date="2019-06" db="EMBL/GenBank/DDBJ databases">
        <title>Co-occurence of chitin degradation, pigmentation and bioactivity in marine Pseudoalteromonas.</title>
        <authorList>
            <person name="Sonnenschein E.C."/>
            <person name="Bech P.K."/>
        </authorList>
    </citation>
    <scope>NUCLEOTIDE SEQUENCE [LARGE SCALE GENOMIC DNA]</scope>
    <source>
        <strain evidence="3">S2676</strain>
    </source>
</reference>
<evidence type="ECO:0000313" key="2">
    <source>
        <dbReference type="EMBL" id="TMP31946.1"/>
    </source>
</evidence>
<evidence type="ECO:0000256" key="1">
    <source>
        <dbReference type="SAM" id="Phobius"/>
    </source>
</evidence>
<name>A0A5S3WSC3_9GAMM</name>
<reference evidence="2 3" key="1">
    <citation type="submission" date="2018-01" db="EMBL/GenBank/DDBJ databases">
        <authorList>
            <person name="Paulsen S."/>
            <person name="Gram L.K."/>
        </authorList>
    </citation>
    <scope>NUCLEOTIDE SEQUENCE [LARGE SCALE GENOMIC DNA]</scope>
    <source>
        <strain evidence="2 3">S2676</strain>
    </source>
</reference>
<accession>A0A5S3WSC3</accession>
<evidence type="ECO:0000313" key="3">
    <source>
        <dbReference type="Proteomes" id="UP000310249"/>
    </source>
</evidence>
<keyword evidence="1" id="KW-0472">Membrane</keyword>
<dbReference type="RefSeq" id="WP_138552525.1">
    <property type="nucleotide sequence ID" value="NZ_PNCH01000038.1"/>
</dbReference>
<gene>
    <name evidence="2" type="ORF">CWB99_03005</name>
</gene>
<keyword evidence="1" id="KW-0812">Transmembrane</keyword>
<dbReference type="EMBL" id="PNCI01000007">
    <property type="protein sequence ID" value="TMP31946.1"/>
    <property type="molecule type" value="Genomic_DNA"/>
</dbReference>
<proteinExistence type="predicted"/>
<dbReference type="Proteomes" id="UP000310249">
    <property type="component" value="Unassembled WGS sequence"/>
</dbReference>
<keyword evidence="1" id="KW-1133">Transmembrane helix</keyword>
<organism evidence="2 3">
    <name type="scientific">Pseudoalteromonas rubra</name>
    <dbReference type="NCBI Taxonomy" id="43658"/>
    <lineage>
        <taxon>Bacteria</taxon>
        <taxon>Pseudomonadati</taxon>
        <taxon>Pseudomonadota</taxon>
        <taxon>Gammaproteobacteria</taxon>
        <taxon>Alteromonadales</taxon>
        <taxon>Pseudoalteromonadaceae</taxon>
        <taxon>Pseudoalteromonas</taxon>
    </lineage>
</organism>
<sequence>MQCIYLRADGTVSATSETLEQCTGYVLVPAADAQALTASYQITSLGITEAFTWGFGVVVMLGFLSYKVRAARAVIKMI</sequence>
<dbReference type="AlphaFoldDB" id="A0A5S3WSC3"/>
<evidence type="ECO:0008006" key="4">
    <source>
        <dbReference type="Google" id="ProtNLM"/>
    </source>
</evidence>